<evidence type="ECO:0000259" key="8">
    <source>
        <dbReference type="PROSITE" id="PS51782"/>
    </source>
</evidence>
<dbReference type="InterPro" id="IPR036365">
    <property type="entry name" value="PGBD-like_sf"/>
</dbReference>
<gene>
    <name evidence="10" type="ORF">SAMN05660462_00949</name>
</gene>
<dbReference type="Gene3D" id="3.40.630.10">
    <property type="entry name" value="Zn peptidases"/>
    <property type="match status" value="1"/>
</dbReference>
<dbReference type="InterPro" id="IPR002477">
    <property type="entry name" value="Peptidoglycan-bd-like"/>
</dbReference>
<dbReference type="STRING" id="415015.SAMN05660462_00949"/>
<dbReference type="InterPro" id="IPR000834">
    <property type="entry name" value="Peptidase_M14"/>
</dbReference>
<dbReference type="Gene3D" id="1.10.101.10">
    <property type="entry name" value="PGBD-like superfamily/PGBD"/>
    <property type="match status" value="1"/>
</dbReference>
<evidence type="ECO:0000256" key="2">
    <source>
        <dbReference type="ARBA" id="ARBA00005988"/>
    </source>
</evidence>
<dbReference type="Pfam" id="PF01471">
    <property type="entry name" value="PG_binding_1"/>
    <property type="match status" value="1"/>
</dbReference>
<feature type="domain" description="LysM" evidence="8">
    <location>
        <begin position="73"/>
        <end position="117"/>
    </location>
</feature>
<comment type="cofactor">
    <cofactor evidence="1">
        <name>Zn(2+)</name>
        <dbReference type="ChEBI" id="CHEBI:29105"/>
    </cofactor>
</comment>
<dbReference type="InterPro" id="IPR036779">
    <property type="entry name" value="LysM_dom_sf"/>
</dbReference>
<evidence type="ECO:0000256" key="3">
    <source>
        <dbReference type="ARBA" id="ARBA00022670"/>
    </source>
</evidence>
<keyword evidence="3" id="KW-0645">Protease</keyword>
<dbReference type="PANTHER" id="PTHR11705">
    <property type="entry name" value="PROTEASE FAMILY M14 CARBOXYPEPTIDASE A,B"/>
    <property type="match status" value="1"/>
</dbReference>
<dbReference type="PANTHER" id="PTHR11705:SF143">
    <property type="entry name" value="SLL0236 PROTEIN"/>
    <property type="match status" value="1"/>
</dbReference>
<dbReference type="CDD" id="cd06229">
    <property type="entry name" value="M14_Endopeptidase_I"/>
    <property type="match status" value="1"/>
</dbReference>
<dbReference type="SUPFAM" id="SSF47090">
    <property type="entry name" value="PGBD-like"/>
    <property type="match status" value="1"/>
</dbReference>
<evidence type="ECO:0000256" key="4">
    <source>
        <dbReference type="ARBA" id="ARBA00022801"/>
    </source>
</evidence>
<name>A0A1H3MYD6_9FIRM</name>
<feature type="active site" description="Proton donor/acceptor" evidence="7">
    <location>
        <position position="393"/>
    </location>
</feature>
<reference evidence="10 11" key="1">
    <citation type="submission" date="2016-10" db="EMBL/GenBank/DDBJ databases">
        <authorList>
            <person name="de Groot N.N."/>
        </authorList>
    </citation>
    <scope>NUCLEOTIDE SEQUENCE [LARGE SCALE GENOMIC DNA]</scope>
    <source>
        <strain evidence="10 11">DSM 21650</strain>
    </source>
</reference>
<dbReference type="GO" id="GO:0006508">
    <property type="term" value="P:proteolysis"/>
    <property type="evidence" value="ECO:0007669"/>
    <property type="project" value="UniProtKB-KW"/>
</dbReference>
<dbReference type="EMBL" id="FNQE01000008">
    <property type="protein sequence ID" value="SDY80989.1"/>
    <property type="molecule type" value="Genomic_DNA"/>
</dbReference>
<evidence type="ECO:0000313" key="10">
    <source>
        <dbReference type="EMBL" id="SDY80989.1"/>
    </source>
</evidence>
<evidence type="ECO:0000256" key="5">
    <source>
        <dbReference type="ARBA" id="ARBA00022833"/>
    </source>
</evidence>
<evidence type="ECO:0000256" key="7">
    <source>
        <dbReference type="PROSITE-ProRule" id="PRU01379"/>
    </source>
</evidence>
<dbReference type="Pfam" id="PF00246">
    <property type="entry name" value="Peptidase_M14"/>
    <property type="match status" value="1"/>
</dbReference>
<dbReference type="SUPFAM" id="SSF53187">
    <property type="entry name" value="Zn-dependent exopeptidases"/>
    <property type="match status" value="1"/>
</dbReference>
<evidence type="ECO:0000256" key="6">
    <source>
        <dbReference type="ARBA" id="ARBA00023049"/>
    </source>
</evidence>
<dbReference type="GO" id="GO:0008270">
    <property type="term" value="F:zinc ion binding"/>
    <property type="evidence" value="ECO:0007669"/>
    <property type="project" value="InterPro"/>
</dbReference>
<dbReference type="PRINTS" id="PR00765">
    <property type="entry name" value="CRBOXYPTASEA"/>
</dbReference>
<dbReference type="SMART" id="SM00257">
    <property type="entry name" value="LysM"/>
    <property type="match status" value="1"/>
</dbReference>
<dbReference type="AlphaFoldDB" id="A0A1H3MYD6"/>
<dbReference type="Pfam" id="PF01476">
    <property type="entry name" value="LysM"/>
    <property type="match status" value="1"/>
</dbReference>
<dbReference type="Gene3D" id="3.10.350.10">
    <property type="entry name" value="LysM domain"/>
    <property type="match status" value="1"/>
</dbReference>
<protein>
    <submittedName>
        <fullName evidence="10">Gamma-D-glutamyl-(L)-meso-diaminopimelate peptidase I. Metallo peptidase. MEROPS family M14C</fullName>
    </submittedName>
</protein>
<dbReference type="GO" id="GO:0004181">
    <property type="term" value="F:metallocarboxypeptidase activity"/>
    <property type="evidence" value="ECO:0007669"/>
    <property type="project" value="InterPro"/>
</dbReference>
<proteinExistence type="inferred from homology"/>
<dbReference type="PROSITE" id="PS52035">
    <property type="entry name" value="PEPTIDASE_M14"/>
    <property type="match status" value="1"/>
</dbReference>
<dbReference type="OrthoDB" id="9811296at2"/>
<keyword evidence="11" id="KW-1185">Reference proteome</keyword>
<dbReference type="CDD" id="cd00118">
    <property type="entry name" value="LysM"/>
    <property type="match status" value="1"/>
</dbReference>
<evidence type="ECO:0000259" key="9">
    <source>
        <dbReference type="PROSITE" id="PS52035"/>
    </source>
</evidence>
<evidence type="ECO:0000256" key="1">
    <source>
        <dbReference type="ARBA" id="ARBA00001947"/>
    </source>
</evidence>
<organism evidence="10 11">
    <name type="scientific">Proteiniborus ethanoligenes</name>
    <dbReference type="NCBI Taxonomy" id="415015"/>
    <lineage>
        <taxon>Bacteria</taxon>
        <taxon>Bacillati</taxon>
        <taxon>Bacillota</taxon>
        <taxon>Clostridia</taxon>
        <taxon>Eubacteriales</taxon>
        <taxon>Proteiniborus</taxon>
    </lineage>
</organism>
<feature type="domain" description="Peptidase M14" evidence="9">
    <location>
        <begin position="128"/>
        <end position="423"/>
    </location>
</feature>
<dbReference type="GO" id="GO:0005615">
    <property type="term" value="C:extracellular space"/>
    <property type="evidence" value="ECO:0007669"/>
    <property type="project" value="TreeGrafter"/>
</dbReference>
<dbReference type="Proteomes" id="UP000198625">
    <property type="component" value="Unassembled WGS sequence"/>
</dbReference>
<dbReference type="PROSITE" id="PS51782">
    <property type="entry name" value="LYSM"/>
    <property type="match status" value="1"/>
</dbReference>
<dbReference type="InterPro" id="IPR018392">
    <property type="entry name" value="LysM"/>
</dbReference>
<keyword evidence="4" id="KW-0378">Hydrolase</keyword>
<comment type="similarity">
    <text evidence="2 7">Belongs to the peptidase M14 family.</text>
</comment>
<dbReference type="SMART" id="SM00631">
    <property type="entry name" value="Zn_pept"/>
    <property type="match status" value="1"/>
</dbReference>
<accession>A0A1H3MYD6</accession>
<dbReference type="RefSeq" id="WP_091727921.1">
    <property type="nucleotide sequence ID" value="NZ_FNQE01000008.1"/>
</dbReference>
<keyword evidence="6" id="KW-0482">Metalloprotease</keyword>
<dbReference type="SUPFAM" id="SSF54106">
    <property type="entry name" value="LysM domain"/>
    <property type="match status" value="1"/>
</dbReference>
<sequence>METLTLGSRGPNVKLVQSLLNKIGYNPGAVDGIFGAQTRQAVIAFQGNNRLTPDGIVGPATWKVFDRLLLGHDTYTIKSGDTLYSIASKFYTTVSAILTANPGIAPNNLAVGQRIVVPYGIDIVFTDIDYTYDILERQISGLKARYPFIEVSSIGNSSMGKNLYCIKLGDGPNEVTYNAAHHANEWITTTLLMKFIENFSKAYANKENIRGYNVPNIWSRSSIYIIPMVNPDGVDLVNYWPNYPNEEYEQAARLNTTGLPLPRVWKANIRGTDLNLNYPALWEKEKELEIKQGITGPAPRDYGGPYPLSEPESIAMASFTRQHNFRLVIAYHTQGEVIFYQFQNLAPPEALTIGRMLSRASGYPISENPGEAAYAGYKDWFIQEYRRPGYTIEVGRGVNPLPISQFPTIYNQNEEVLLLGAVV</sequence>
<dbReference type="InterPro" id="IPR034274">
    <property type="entry name" value="ENP1_M14_CPD"/>
</dbReference>
<evidence type="ECO:0000313" key="11">
    <source>
        <dbReference type="Proteomes" id="UP000198625"/>
    </source>
</evidence>
<keyword evidence="5" id="KW-0862">Zinc</keyword>
<dbReference type="InterPro" id="IPR036366">
    <property type="entry name" value="PGBDSf"/>
</dbReference>